<proteinExistence type="predicted"/>
<feature type="transmembrane region" description="Helical" evidence="2">
    <location>
        <begin position="104"/>
        <end position="125"/>
    </location>
</feature>
<reference evidence="3" key="1">
    <citation type="submission" date="2020-11" db="EMBL/GenBank/DDBJ databases">
        <authorList>
            <consortium name="DOE Joint Genome Institute"/>
            <person name="Ahrendt S."/>
            <person name="Riley R."/>
            <person name="Andreopoulos W."/>
            <person name="Labutti K."/>
            <person name="Pangilinan J."/>
            <person name="Ruiz-Duenas F.J."/>
            <person name="Barrasa J.M."/>
            <person name="Sanchez-Garcia M."/>
            <person name="Camarero S."/>
            <person name="Miyauchi S."/>
            <person name="Serrano A."/>
            <person name="Linde D."/>
            <person name="Babiker R."/>
            <person name="Drula E."/>
            <person name="Ayuso-Fernandez I."/>
            <person name="Pacheco R."/>
            <person name="Padilla G."/>
            <person name="Ferreira P."/>
            <person name="Barriuso J."/>
            <person name="Kellner H."/>
            <person name="Castanera R."/>
            <person name="Alfaro M."/>
            <person name="Ramirez L."/>
            <person name="Pisabarro A.G."/>
            <person name="Kuo A."/>
            <person name="Tritt A."/>
            <person name="Lipzen A."/>
            <person name="He G."/>
            <person name="Yan M."/>
            <person name="Ng V."/>
            <person name="Cullen D."/>
            <person name="Martin F."/>
            <person name="Rosso M.-N."/>
            <person name="Henrissat B."/>
            <person name="Hibbett D."/>
            <person name="Martinez A.T."/>
            <person name="Grigoriev I.V."/>
        </authorList>
    </citation>
    <scope>NUCLEOTIDE SEQUENCE</scope>
    <source>
        <strain evidence="3">ATCC 90797</strain>
    </source>
</reference>
<comment type="caution">
    <text evidence="3">The sequence shown here is derived from an EMBL/GenBank/DDBJ whole genome shotgun (WGS) entry which is preliminary data.</text>
</comment>
<dbReference type="Proteomes" id="UP000807025">
    <property type="component" value="Unassembled WGS sequence"/>
</dbReference>
<keyword evidence="2" id="KW-0472">Membrane</keyword>
<dbReference type="AlphaFoldDB" id="A0A9P5ZGJ6"/>
<gene>
    <name evidence="3" type="ORF">BDN71DRAFT_576387</name>
</gene>
<keyword evidence="2" id="KW-1133">Transmembrane helix</keyword>
<name>A0A9P5ZGJ6_PLEER</name>
<dbReference type="OrthoDB" id="3014599at2759"/>
<dbReference type="EMBL" id="MU154746">
    <property type="protein sequence ID" value="KAF9487842.1"/>
    <property type="molecule type" value="Genomic_DNA"/>
</dbReference>
<protein>
    <submittedName>
        <fullName evidence="3">Uncharacterized protein</fullName>
    </submittedName>
</protein>
<feature type="region of interest" description="Disordered" evidence="1">
    <location>
        <begin position="359"/>
        <end position="380"/>
    </location>
</feature>
<evidence type="ECO:0000313" key="3">
    <source>
        <dbReference type="EMBL" id="KAF9487842.1"/>
    </source>
</evidence>
<sequence>MVQFIIQTRLMEIIRNRLVFLRLDAIVKRNKIDPPDWWDAKNSSEVVLYQFFAEKCRGVEWAEKLWEALGPKKKNGPDAEAGRQAPPNQLDVEERYRRFTTPSYFHCLYIFFIICGMALSIVGYIGSFTIVANDGKGNANSNGPLIWLGVEIALSLLRMLIWSLNPLFDEHTDLTFKLELEASNPLPTCNKFSEELEANGVIPLARSREFLGQITSFVGLLEPFESVGDGVALYYTMSALREPTTTKQQRVLYITIYEYTENVSRSFTLVYLPSSNEAMTCYNSRIEVQDSSDNVKSDSEDNVGRLCARLRGKVSMASNHITNNKPFVKKLDEHCASIFRKLNDRATDTTQQTKIKRTWALTEPRKEPETKGKSDSPPSVDELAYLRVGELERSKRNFCSRRRSWMDARIAFLKKQTRRDSGTPKRAAEKYLMLYEWQFLERMLVYENRELEIILLSSSETMISRLRQRRKGQNLEHIAKEQISEALGRVKDEQVYANTRLEQLDGEVRSWITDYWGPTEDPLEA</sequence>
<evidence type="ECO:0000313" key="4">
    <source>
        <dbReference type="Proteomes" id="UP000807025"/>
    </source>
</evidence>
<evidence type="ECO:0000256" key="1">
    <source>
        <dbReference type="SAM" id="MobiDB-lite"/>
    </source>
</evidence>
<feature type="compositionally biased region" description="Basic and acidic residues" evidence="1">
    <location>
        <begin position="363"/>
        <end position="374"/>
    </location>
</feature>
<organism evidence="3 4">
    <name type="scientific">Pleurotus eryngii</name>
    <name type="common">Boletus of the steppes</name>
    <dbReference type="NCBI Taxonomy" id="5323"/>
    <lineage>
        <taxon>Eukaryota</taxon>
        <taxon>Fungi</taxon>
        <taxon>Dikarya</taxon>
        <taxon>Basidiomycota</taxon>
        <taxon>Agaricomycotina</taxon>
        <taxon>Agaricomycetes</taxon>
        <taxon>Agaricomycetidae</taxon>
        <taxon>Agaricales</taxon>
        <taxon>Pleurotineae</taxon>
        <taxon>Pleurotaceae</taxon>
        <taxon>Pleurotus</taxon>
    </lineage>
</organism>
<keyword evidence="4" id="KW-1185">Reference proteome</keyword>
<keyword evidence="2" id="KW-0812">Transmembrane</keyword>
<accession>A0A9P5ZGJ6</accession>
<evidence type="ECO:0000256" key="2">
    <source>
        <dbReference type="SAM" id="Phobius"/>
    </source>
</evidence>